<dbReference type="EMBL" id="MCFI01000010">
    <property type="protein sequence ID" value="ORY82051.1"/>
    <property type="molecule type" value="Genomic_DNA"/>
</dbReference>
<accession>A0A1Y2FDQ0</accession>
<proteinExistence type="predicted"/>
<comment type="caution">
    <text evidence="2">The sequence shown here is derived from an EMBL/GenBank/DDBJ whole genome shotgun (WGS) entry which is preliminary data.</text>
</comment>
<sequence>MIWSPSPTKTTAEQLQVAQWASTLRLSGSDTALLAQFCAAIMRSPSVTFCNDQAIWLEDILPALPQSMEGARSLLYTLLSFSASHMAFLTQMPSYSRAAIVYRGYALQLLQGDLHGDFDTAAPTFGQISQADAAIGAAILLADQAALEGDWQANTLHLRGVQNLCTHAVRVRRASGVETPESDAVSKFASSRASLLLEPGALMSEGVNVSALQNTADGRACLQYLLAMRSHFWQESGRLYPSSQQQPFAGSSLQPDSTETQQLSFSPGGVGHLLALACQVYELKEMIATLADGSHTGSHLPAALQKTLHGLLLFSQHWTVSVPKAVMTAAFEEDLPCTILFAYKFGLDLLLHRAVLLLDKHLPVPREDITPSPNVVQANAFVANLLQQQQVNLGGVQSAQRVWLNWPAWTHTWSRAYTDPTSLMMSEERRRSSATHSFASSLDSGASSSSFMGRNLSLTGALYTHRQEGAGSLTPPSVSTTPITSTFAASAMLQQVPLTHNLLPTQQRLPSSLAEIEEGVAFSDHAFFAPEEMVRYPGL</sequence>
<feature type="region of interest" description="Disordered" evidence="1">
    <location>
        <begin position="243"/>
        <end position="263"/>
    </location>
</feature>
<evidence type="ECO:0000313" key="2">
    <source>
        <dbReference type="EMBL" id="ORY82051.1"/>
    </source>
</evidence>
<organism evidence="2 3">
    <name type="scientific">Protomyces lactucae-debilis</name>
    <dbReference type="NCBI Taxonomy" id="2754530"/>
    <lineage>
        <taxon>Eukaryota</taxon>
        <taxon>Fungi</taxon>
        <taxon>Dikarya</taxon>
        <taxon>Ascomycota</taxon>
        <taxon>Taphrinomycotina</taxon>
        <taxon>Taphrinomycetes</taxon>
        <taxon>Taphrinales</taxon>
        <taxon>Protomycetaceae</taxon>
        <taxon>Protomyces</taxon>
    </lineage>
</organism>
<dbReference type="OrthoDB" id="1924260at2759"/>
<evidence type="ECO:0000256" key="1">
    <source>
        <dbReference type="SAM" id="MobiDB-lite"/>
    </source>
</evidence>
<protein>
    <recommendedName>
        <fullName evidence="4">Transcription factor domain-containing protein</fullName>
    </recommendedName>
</protein>
<reference evidence="2 3" key="1">
    <citation type="submission" date="2016-07" db="EMBL/GenBank/DDBJ databases">
        <title>Pervasive Adenine N6-methylation of Active Genes in Fungi.</title>
        <authorList>
            <consortium name="DOE Joint Genome Institute"/>
            <person name="Mondo S.J."/>
            <person name="Dannebaum R.O."/>
            <person name="Kuo R.C."/>
            <person name="Labutti K."/>
            <person name="Haridas S."/>
            <person name="Kuo A."/>
            <person name="Salamov A."/>
            <person name="Ahrendt S.R."/>
            <person name="Lipzen A."/>
            <person name="Sullivan W."/>
            <person name="Andreopoulos W.B."/>
            <person name="Clum A."/>
            <person name="Lindquist E."/>
            <person name="Daum C."/>
            <person name="Ramamoorthy G.K."/>
            <person name="Gryganskyi A."/>
            <person name="Culley D."/>
            <person name="Magnuson J.K."/>
            <person name="James T.Y."/>
            <person name="O'Malley M.A."/>
            <person name="Stajich J.E."/>
            <person name="Spatafora J.W."/>
            <person name="Visel A."/>
            <person name="Grigoriev I.V."/>
        </authorList>
    </citation>
    <scope>NUCLEOTIDE SEQUENCE [LARGE SCALE GENOMIC DNA]</scope>
    <source>
        <strain evidence="2 3">12-1054</strain>
    </source>
</reference>
<dbReference type="AlphaFoldDB" id="A0A1Y2FDQ0"/>
<dbReference type="Pfam" id="PF11951">
    <property type="entry name" value="Fungal_trans_2"/>
    <property type="match status" value="1"/>
</dbReference>
<dbReference type="GeneID" id="63788851"/>
<gene>
    <name evidence="2" type="ORF">BCR37DRAFT_413742</name>
</gene>
<evidence type="ECO:0000313" key="3">
    <source>
        <dbReference type="Proteomes" id="UP000193685"/>
    </source>
</evidence>
<dbReference type="RefSeq" id="XP_040725185.1">
    <property type="nucleotide sequence ID" value="XM_040872252.1"/>
</dbReference>
<evidence type="ECO:0008006" key="4">
    <source>
        <dbReference type="Google" id="ProtNLM"/>
    </source>
</evidence>
<dbReference type="InterPro" id="IPR021858">
    <property type="entry name" value="Fun_TF"/>
</dbReference>
<name>A0A1Y2FDQ0_PROLT</name>
<keyword evidence="3" id="KW-1185">Reference proteome</keyword>
<dbReference type="Proteomes" id="UP000193685">
    <property type="component" value="Unassembled WGS sequence"/>
</dbReference>